<comment type="caution">
    <text evidence="4">The sequence shown here is derived from an EMBL/GenBank/DDBJ whole genome shotgun (WGS) entry which is preliminary data.</text>
</comment>
<dbReference type="PANTHER" id="PTHR23416">
    <property type="entry name" value="SIALIC ACID SYNTHASE-RELATED"/>
    <property type="match status" value="1"/>
</dbReference>
<dbReference type="OrthoDB" id="25818at2759"/>
<dbReference type="InterPro" id="IPR011004">
    <property type="entry name" value="Trimer_LpxA-like_sf"/>
</dbReference>
<evidence type="ECO:0000313" key="5">
    <source>
        <dbReference type="Proteomes" id="UP000005446"/>
    </source>
</evidence>
<sequence length="204" mass="22892">MAALPPNGAIKPTGLVPMESKNQDLINRVKQYENIPWCEQYERMISGMLYDSTVEILEVARLRSRKIQKKYIDHLPDDATPTSLGKEREEILRSHVGQLGKGCWIEAPLTILDCGLVTIGHRVMFGPFVSIYAATHETEVASRRDNIEFARERGYPPRGEHRGGMYGCGWERGYEECGALECGYGDAGKGCEESYACTADRELM</sequence>
<dbReference type="Pfam" id="PF12464">
    <property type="entry name" value="Mac"/>
    <property type="match status" value="1"/>
</dbReference>
<dbReference type="Gene3D" id="2.160.10.10">
    <property type="entry name" value="Hexapeptide repeat proteins"/>
    <property type="match status" value="1"/>
</dbReference>
<dbReference type="AlphaFoldDB" id="H0ET01"/>
<keyword evidence="5" id="KW-1185">Reference proteome</keyword>
<organism evidence="4 5">
    <name type="scientific">Glarea lozoyensis (strain ATCC 74030 / MF5533)</name>
    <dbReference type="NCBI Taxonomy" id="1104152"/>
    <lineage>
        <taxon>Eukaryota</taxon>
        <taxon>Fungi</taxon>
        <taxon>Dikarya</taxon>
        <taxon>Ascomycota</taxon>
        <taxon>Pezizomycotina</taxon>
        <taxon>Leotiomycetes</taxon>
        <taxon>Helotiales</taxon>
        <taxon>Helotiaceae</taxon>
        <taxon>Glarea</taxon>
    </lineage>
</organism>
<dbReference type="EMBL" id="AGUE01000155">
    <property type="protein sequence ID" value="EHK98346.1"/>
    <property type="molecule type" value="Genomic_DNA"/>
</dbReference>
<accession>H0ET01</accession>
<dbReference type="GO" id="GO:0008374">
    <property type="term" value="F:O-acyltransferase activity"/>
    <property type="evidence" value="ECO:0007669"/>
    <property type="project" value="TreeGrafter"/>
</dbReference>
<keyword evidence="2 4" id="KW-0808">Transferase</keyword>
<feature type="domain" description="Maltose/galactoside acetyltransferase" evidence="3">
    <location>
        <begin position="41"/>
        <end position="101"/>
    </location>
</feature>
<dbReference type="InterPro" id="IPR051159">
    <property type="entry name" value="Hexapeptide_acetyltransf"/>
</dbReference>
<dbReference type="SMART" id="SM01266">
    <property type="entry name" value="Mac"/>
    <property type="match status" value="1"/>
</dbReference>
<protein>
    <submittedName>
        <fullName evidence="4">Putative acetyltransferase C18B11.09c</fullName>
    </submittedName>
</protein>
<dbReference type="Proteomes" id="UP000005446">
    <property type="component" value="Unassembled WGS sequence"/>
</dbReference>
<dbReference type="InParanoid" id="H0ET01"/>
<evidence type="ECO:0000313" key="4">
    <source>
        <dbReference type="EMBL" id="EHK98346.1"/>
    </source>
</evidence>
<comment type="similarity">
    <text evidence="1">Belongs to the transferase hexapeptide repeat family.</text>
</comment>
<gene>
    <name evidence="4" type="ORF">M7I_5819</name>
</gene>
<dbReference type="PANTHER" id="PTHR23416:SF23">
    <property type="entry name" value="ACETYLTRANSFERASE C18B11.09C-RELATED"/>
    <property type="match status" value="1"/>
</dbReference>
<dbReference type="HOGENOM" id="CLU_1343368_0_0_1"/>
<evidence type="ECO:0000256" key="1">
    <source>
        <dbReference type="ARBA" id="ARBA00007274"/>
    </source>
</evidence>
<dbReference type="GO" id="GO:0016407">
    <property type="term" value="F:acetyltransferase activity"/>
    <property type="evidence" value="ECO:0007669"/>
    <property type="project" value="InterPro"/>
</dbReference>
<proteinExistence type="inferred from homology"/>
<evidence type="ECO:0000259" key="3">
    <source>
        <dbReference type="SMART" id="SM01266"/>
    </source>
</evidence>
<evidence type="ECO:0000256" key="2">
    <source>
        <dbReference type="ARBA" id="ARBA00022679"/>
    </source>
</evidence>
<dbReference type="SUPFAM" id="SSF51161">
    <property type="entry name" value="Trimeric LpxA-like enzymes"/>
    <property type="match status" value="1"/>
</dbReference>
<dbReference type="InterPro" id="IPR024688">
    <property type="entry name" value="Mac_dom"/>
</dbReference>
<reference evidence="4 5" key="1">
    <citation type="journal article" date="2012" name="Eukaryot. Cell">
        <title>Genome sequence of the fungus Glarea lozoyensis: the first genome sequence of a species from the Helotiaceae family.</title>
        <authorList>
            <person name="Youssar L."/>
            <person name="Gruening B.A."/>
            <person name="Erxleben A."/>
            <person name="Guenther S."/>
            <person name="Huettel W."/>
        </authorList>
    </citation>
    <scope>NUCLEOTIDE SEQUENCE [LARGE SCALE GENOMIC DNA]</scope>
    <source>
        <strain evidence="5">ATCC 74030 / MF5533</strain>
    </source>
</reference>
<name>H0ET01_GLAL7</name>